<evidence type="ECO:0000313" key="2">
    <source>
        <dbReference type="EMBL" id="KAG8078211.1"/>
    </source>
</evidence>
<reference evidence="2" key="1">
    <citation type="journal article" date="2021" name="bioRxiv">
        <title>Whole Genome Assembly and Annotation of Northern Wild Rice, Zizania palustris L., Supports a Whole Genome Duplication in the Zizania Genus.</title>
        <authorList>
            <person name="Haas M."/>
            <person name="Kono T."/>
            <person name="Macchietto M."/>
            <person name="Millas R."/>
            <person name="McGilp L."/>
            <person name="Shao M."/>
            <person name="Duquette J."/>
            <person name="Hirsch C.N."/>
            <person name="Kimball J."/>
        </authorList>
    </citation>
    <scope>NUCLEOTIDE SEQUENCE</scope>
    <source>
        <tissue evidence="2">Fresh leaf tissue</tissue>
    </source>
</reference>
<proteinExistence type="predicted"/>
<sequence length="69" mass="7813">MLHRSSAHLEPLPRNNPSPETASATSILIWTRFTALARDDDDDDDDASRSLNQFVVHFPVRRPLPSNED</sequence>
<accession>A0A8J5VY42</accession>
<dbReference type="Proteomes" id="UP000729402">
    <property type="component" value="Unassembled WGS sequence"/>
</dbReference>
<organism evidence="2 3">
    <name type="scientific">Zizania palustris</name>
    <name type="common">Northern wild rice</name>
    <dbReference type="NCBI Taxonomy" id="103762"/>
    <lineage>
        <taxon>Eukaryota</taxon>
        <taxon>Viridiplantae</taxon>
        <taxon>Streptophyta</taxon>
        <taxon>Embryophyta</taxon>
        <taxon>Tracheophyta</taxon>
        <taxon>Spermatophyta</taxon>
        <taxon>Magnoliopsida</taxon>
        <taxon>Liliopsida</taxon>
        <taxon>Poales</taxon>
        <taxon>Poaceae</taxon>
        <taxon>BOP clade</taxon>
        <taxon>Oryzoideae</taxon>
        <taxon>Oryzeae</taxon>
        <taxon>Zizaniinae</taxon>
        <taxon>Zizania</taxon>
    </lineage>
</organism>
<feature type="region of interest" description="Disordered" evidence="1">
    <location>
        <begin position="1"/>
        <end position="23"/>
    </location>
</feature>
<comment type="caution">
    <text evidence="2">The sequence shown here is derived from an EMBL/GenBank/DDBJ whole genome shotgun (WGS) entry which is preliminary data.</text>
</comment>
<evidence type="ECO:0000256" key="1">
    <source>
        <dbReference type="SAM" id="MobiDB-lite"/>
    </source>
</evidence>
<protein>
    <submittedName>
        <fullName evidence="2">Uncharacterized protein</fullName>
    </submittedName>
</protein>
<name>A0A8J5VY42_ZIZPA</name>
<gene>
    <name evidence="2" type="ORF">GUJ93_ZPchr0007g5656</name>
</gene>
<evidence type="ECO:0000313" key="3">
    <source>
        <dbReference type="Proteomes" id="UP000729402"/>
    </source>
</evidence>
<dbReference type="EMBL" id="JAAALK010000282">
    <property type="protein sequence ID" value="KAG8078211.1"/>
    <property type="molecule type" value="Genomic_DNA"/>
</dbReference>
<keyword evidence="3" id="KW-1185">Reference proteome</keyword>
<reference evidence="2" key="2">
    <citation type="submission" date="2021-02" db="EMBL/GenBank/DDBJ databases">
        <authorList>
            <person name="Kimball J.A."/>
            <person name="Haas M.W."/>
            <person name="Macchietto M."/>
            <person name="Kono T."/>
            <person name="Duquette J."/>
            <person name="Shao M."/>
        </authorList>
    </citation>
    <scope>NUCLEOTIDE SEQUENCE</scope>
    <source>
        <tissue evidence="2">Fresh leaf tissue</tissue>
    </source>
</reference>
<dbReference type="AlphaFoldDB" id="A0A8J5VY42"/>